<dbReference type="GO" id="GO:0003994">
    <property type="term" value="F:aconitate hydratase activity"/>
    <property type="evidence" value="ECO:0007669"/>
    <property type="project" value="UniProtKB-EC"/>
</dbReference>
<dbReference type="EC" id="4.2.1.3" evidence="10"/>
<name>A0A157NCX4_9BORD</name>
<keyword evidence="4 10" id="KW-0004">4Fe-4S</keyword>
<evidence type="ECO:0000256" key="3">
    <source>
        <dbReference type="ARBA" id="ARBA00007185"/>
    </source>
</evidence>
<dbReference type="RefSeq" id="WP_025518133.1">
    <property type="nucleotide sequence ID" value="NZ_CP016340.1"/>
</dbReference>
<feature type="domain" description="Aconitase A/isopropylmalate dehydratase small subunit swivel" evidence="12">
    <location>
        <begin position="683"/>
        <end position="809"/>
    </location>
</feature>
<dbReference type="GO" id="GO:0046872">
    <property type="term" value="F:metal ion binding"/>
    <property type="evidence" value="ECO:0007669"/>
    <property type="project" value="UniProtKB-KW"/>
</dbReference>
<evidence type="ECO:0000256" key="1">
    <source>
        <dbReference type="ARBA" id="ARBA00001966"/>
    </source>
</evidence>
<dbReference type="InterPro" id="IPR000573">
    <property type="entry name" value="AconitaseA/IPMdHydase_ssu_swvl"/>
</dbReference>
<dbReference type="GO" id="GO:0006099">
    <property type="term" value="P:tricarboxylic acid cycle"/>
    <property type="evidence" value="ECO:0007669"/>
    <property type="project" value="UniProtKB-UniPathway"/>
</dbReference>
<comment type="cofactor">
    <cofactor evidence="1">
        <name>[4Fe-4S] cluster</name>
        <dbReference type="ChEBI" id="CHEBI:49883"/>
    </cofactor>
</comment>
<dbReference type="Gene3D" id="3.20.19.10">
    <property type="entry name" value="Aconitase, domain 4"/>
    <property type="match status" value="1"/>
</dbReference>
<dbReference type="OrthoDB" id="9764318at2"/>
<keyword evidence="14" id="KW-1185">Reference proteome</keyword>
<comment type="function">
    <text evidence="10">Catalyzes the isomerization of citrate to isocitrate via cis-aconitate.</text>
</comment>
<dbReference type="InterPro" id="IPR015931">
    <property type="entry name" value="Acnase/IPM_dHydase_lsu_aba_1/3"/>
</dbReference>
<feature type="domain" description="Aconitase/3-isopropylmalate dehydratase large subunit alpha/beta/alpha" evidence="11">
    <location>
        <begin position="83"/>
        <end position="554"/>
    </location>
</feature>
<dbReference type="PRINTS" id="PR00415">
    <property type="entry name" value="ACONITASE"/>
</dbReference>
<evidence type="ECO:0000313" key="13">
    <source>
        <dbReference type="EMBL" id="SAI70745.1"/>
    </source>
</evidence>
<gene>
    <name evidence="13" type="primary">acnA4</name>
    <name evidence="13" type="ORF">SAMEA3906487_02420</name>
</gene>
<comment type="catalytic activity">
    <reaction evidence="9 10">
        <text>citrate = D-threo-isocitrate</text>
        <dbReference type="Rhea" id="RHEA:10336"/>
        <dbReference type="ChEBI" id="CHEBI:15562"/>
        <dbReference type="ChEBI" id="CHEBI:16947"/>
        <dbReference type="EC" id="4.2.1.3"/>
    </reaction>
</comment>
<dbReference type="SUPFAM" id="SSF52016">
    <property type="entry name" value="LeuD/IlvD-like"/>
    <property type="match status" value="1"/>
</dbReference>
<proteinExistence type="inferred from homology"/>
<dbReference type="eggNOG" id="COG1048">
    <property type="taxonomic scope" value="Bacteria"/>
</dbReference>
<dbReference type="GeneID" id="56590321"/>
<dbReference type="InterPro" id="IPR044137">
    <property type="entry name" value="AcnA_IRP_Swivel"/>
</dbReference>
<comment type="pathway">
    <text evidence="2">Carbohydrate metabolism; tricarboxylic acid cycle; isocitrate from oxaloacetate: step 2/2.</text>
</comment>
<dbReference type="PANTHER" id="PTHR11670">
    <property type="entry name" value="ACONITASE/IRON-RESPONSIVE ELEMENT FAMILY MEMBER"/>
    <property type="match status" value="1"/>
</dbReference>
<accession>A0A157NCX4</accession>
<dbReference type="STRING" id="123899.SAMEA3906487_02420"/>
<comment type="similarity">
    <text evidence="3 10">Belongs to the aconitase/IPM isomerase family.</text>
</comment>
<keyword evidence="6 10" id="KW-0408">Iron</keyword>
<evidence type="ECO:0000256" key="6">
    <source>
        <dbReference type="ARBA" id="ARBA00023004"/>
    </source>
</evidence>
<evidence type="ECO:0000256" key="10">
    <source>
        <dbReference type="RuleBase" id="RU361275"/>
    </source>
</evidence>
<evidence type="ECO:0000256" key="5">
    <source>
        <dbReference type="ARBA" id="ARBA00022723"/>
    </source>
</evidence>
<protein>
    <recommendedName>
        <fullName evidence="10">Aconitate hydratase</fullName>
        <shortName evidence="10">Aconitase</shortName>
        <ecNumber evidence="10">4.2.1.3</ecNumber>
    </recommendedName>
</protein>
<dbReference type="Proteomes" id="UP000076825">
    <property type="component" value="Chromosome 1"/>
</dbReference>
<evidence type="ECO:0000259" key="11">
    <source>
        <dbReference type="Pfam" id="PF00330"/>
    </source>
</evidence>
<evidence type="ECO:0000256" key="2">
    <source>
        <dbReference type="ARBA" id="ARBA00004717"/>
    </source>
</evidence>
<keyword evidence="5" id="KW-0479">Metal-binding</keyword>
<dbReference type="GO" id="GO:0051539">
    <property type="term" value="F:4 iron, 4 sulfur cluster binding"/>
    <property type="evidence" value="ECO:0007669"/>
    <property type="project" value="UniProtKB-KW"/>
</dbReference>
<dbReference type="CDD" id="cd01580">
    <property type="entry name" value="AcnA_IRP_Swivel"/>
    <property type="match status" value="1"/>
</dbReference>
<dbReference type="InterPro" id="IPR015928">
    <property type="entry name" value="Aconitase/3IPM_dehydase_swvl"/>
</dbReference>
<reference evidence="13 14" key="1">
    <citation type="submission" date="2016-04" db="EMBL/GenBank/DDBJ databases">
        <authorList>
            <consortium name="Pathogen Informatics"/>
        </authorList>
    </citation>
    <scope>NUCLEOTIDE SEQUENCE [LARGE SCALE GENOMIC DNA]</scope>
    <source>
        <strain evidence="13 14">H044680328</strain>
    </source>
</reference>
<evidence type="ECO:0000256" key="4">
    <source>
        <dbReference type="ARBA" id="ARBA00022485"/>
    </source>
</evidence>
<dbReference type="InterPro" id="IPR001030">
    <property type="entry name" value="Acoase/IPM_deHydtase_lsu_aba"/>
</dbReference>
<dbReference type="InterPro" id="IPR006249">
    <property type="entry name" value="Aconitase/IRP2"/>
</dbReference>
<evidence type="ECO:0000313" key="14">
    <source>
        <dbReference type="Proteomes" id="UP000076825"/>
    </source>
</evidence>
<dbReference type="Pfam" id="PF00694">
    <property type="entry name" value="Aconitase_C"/>
    <property type="match status" value="1"/>
</dbReference>
<dbReference type="Pfam" id="PF00330">
    <property type="entry name" value="Aconitase"/>
    <property type="match status" value="1"/>
</dbReference>
<dbReference type="InterPro" id="IPR036008">
    <property type="entry name" value="Aconitase_4Fe-4S_dom"/>
</dbReference>
<organism evidence="13 14">
    <name type="scientific">Bordetella trematum</name>
    <dbReference type="NCBI Taxonomy" id="123899"/>
    <lineage>
        <taxon>Bacteria</taxon>
        <taxon>Pseudomonadati</taxon>
        <taxon>Pseudomonadota</taxon>
        <taxon>Betaproteobacteria</taxon>
        <taxon>Burkholderiales</taxon>
        <taxon>Alcaligenaceae</taxon>
        <taxon>Bordetella</taxon>
    </lineage>
</organism>
<evidence type="ECO:0000256" key="9">
    <source>
        <dbReference type="ARBA" id="ARBA00023501"/>
    </source>
</evidence>
<dbReference type="FunFam" id="3.20.19.10:FF:000001">
    <property type="entry name" value="Aconitate hydratase"/>
    <property type="match status" value="1"/>
</dbReference>
<dbReference type="KEGG" id="btrm:SAMEA390648702420"/>
<evidence type="ECO:0000256" key="7">
    <source>
        <dbReference type="ARBA" id="ARBA00023014"/>
    </source>
</evidence>
<dbReference type="PROSITE" id="PS00450">
    <property type="entry name" value="ACONITASE_1"/>
    <property type="match status" value="1"/>
</dbReference>
<dbReference type="Gene3D" id="6.10.190.10">
    <property type="match status" value="1"/>
</dbReference>
<dbReference type="UniPathway" id="UPA00223">
    <property type="reaction ID" value="UER00718"/>
</dbReference>
<evidence type="ECO:0000256" key="8">
    <source>
        <dbReference type="ARBA" id="ARBA00023239"/>
    </source>
</evidence>
<dbReference type="InterPro" id="IPR018136">
    <property type="entry name" value="Aconitase_4Fe-4S_BS"/>
</dbReference>
<dbReference type="PATRIC" id="fig|123899.6.peg.2407"/>
<dbReference type="NCBIfam" id="TIGR01341">
    <property type="entry name" value="aconitase_1"/>
    <property type="match status" value="1"/>
</dbReference>
<evidence type="ECO:0000259" key="12">
    <source>
        <dbReference type="Pfam" id="PF00694"/>
    </source>
</evidence>
<keyword evidence="7 10" id="KW-0411">Iron-sulfur</keyword>
<dbReference type="AlphaFoldDB" id="A0A157NCX4"/>
<dbReference type="Gene3D" id="3.30.499.10">
    <property type="entry name" value="Aconitase, domain 3"/>
    <property type="match status" value="2"/>
</dbReference>
<dbReference type="EMBL" id="LT546645">
    <property type="protein sequence ID" value="SAI70745.1"/>
    <property type="molecule type" value="Genomic_DNA"/>
</dbReference>
<dbReference type="NCBIfam" id="NF009520">
    <property type="entry name" value="PRK12881.1"/>
    <property type="match status" value="1"/>
</dbReference>
<sequence>MQHPTQDPYLLSYDEGADHGLHFSVPAFAADHGLNASRLPYVARVLIENALRHESAPGAERRHALALLRAYHPDTAAQAEAADVWLHPTRVLAQDVSGIPSLIDLAAMRDVVQARGGDPRRINPMIPVDLIVDHSLIAEEGGHPGARQANEAREYAQNRERYTFLKWAQGAFDNLRLVPPGKGILHQINVEYLADVATTVTTAQGARVTCPDTLVGTDSHTTMVNALGVLGWGVGGIEAEAAMLGDALVLRAPDIIGVRLFNRPAPGITATDIVLNLTRILREAKVVAQFVEFTGEALDGVLSLEDRATLSNMAPEYGSTCAYFPIDEETLAYLARTGRQPAQIARVRRYAQAAGLWRTAAAPGYRRMVEVDLAQITRVAAGPTRPQDRMTLAEVPLTFRKTTAALPATPSPELPEGAVVLAAITSCTNTSNPRLLVAAGLLARKAQALGLRPPAWTKTSLTPGSRVVTDYLESSGLQAALDALGFHTAGYGCATCAGLSGSLDATVEQHIAQGNPRVAAVLSGNRNFPGRVHPLARANYLVSPALVVAYAIAGTVTRDLESEPVSWRADGTPVMLAELWPDDAEIDAVVAGHVHPSLFTERYRDVFDGDPAWMALPTHAGACYAWDADSLYLRRPPYLDVPLQQGHVRIEGARPLLILGDSVTTDHISPANEIPPQSSAGRYLLSLGVAPDALHTYLARRGNHRVMMRATFAQPTLINELLPDGPVGATRHQPDGAVLPIYDVAMQYRDAQVPVVVVAGKDYGNGSSRDWAAKGTRLLGVRAVIAESFERIHRSNLVNMGVLPLQLPAGVTRLTLGLDGTETFDLDIPASLAPQGMVHCLIRGRGAPQPLSLLCRLDNEHEIEIWRAGGILPAVLRQALEDSREVPQH</sequence>
<dbReference type="NCBIfam" id="NF006757">
    <property type="entry name" value="PRK09277.1"/>
    <property type="match status" value="1"/>
</dbReference>
<dbReference type="SUPFAM" id="SSF53732">
    <property type="entry name" value="Aconitase iron-sulfur domain"/>
    <property type="match status" value="1"/>
</dbReference>
<keyword evidence="8 10" id="KW-0456">Lyase</keyword>